<dbReference type="SMART" id="SM01236">
    <property type="entry name" value="Haem_oxygenase_2"/>
    <property type="match status" value="1"/>
</dbReference>
<dbReference type="InterPro" id="IPR016084">
    <property type="entry name" value="Haem_Oase-like_multi-hlx"/>
</dbReference>
<sequence>MNTAASRTVYATAADPECGPPGTRLLAAIRTEIGTGGDAGGGSAGDRAGEEPQALRSSVAAWSRDAARRFRELYGTCDSDGSRDALVRRVALDCAPLALVSGAWLQGLSSPGGAEDPESLRVLARYAQDVGVGRPGASRGSAFLALLRDLELAEYASSAPTLAHDRRIDDDAFGLPARLLTMSRAPERFRDELLGADACLRATGLLPPLALLREAWPDARWERIDLSSARAGTDGRCPDPDRSPEARAGFRWAFAALRRWADGLYLRLEAARDPAHGVAELLRERAREAAVYHHDFRLEGRPLADWLAECRSDPWPLVGALARSRLVRPGRAEASPLVNGLVGERGAMFRVFTPEELTVLRHWIDSLPTDTADTADTTDTTGHEAPAPARRRGDRPQSPARSTPPGAASHHTGRTPESGRHAGARPALREPTVHTPQPAPHANTRPACREFAPGAVGPGRAADDPASRKSARSDVLPAWRSDGDEWGREPEGLREAYRMLQSRTDTPALCDWAAGYARDWLDRARRSVDQGAYRLPDGWPAGGLRSWLSEQHERHAEEFTAGQDAPLPSREVLVESTLQLAPLTMIDGAWLHGFTDYALAAAQPGCALFETYWDELGNGDPDLNHPRIYRELLAEMGVEPPPGGSAEFAGWPRFAEESFALPVFWLAVGRFPRTLQPEILGLNLAMELSGVGGSYRRARLALRRHGFSTRFVDIHNTIDNVAGGHAAWACDAVDSHLAALPGGGSGAREAAWARVRAGFRSLSLDPGPTMSPARRLVRRLRRTVHA</sequence>
<feature type="compositionally biased region" description="Low complexity" evidence="1">
    <location>
        <begin position="369"/>
        <end position="388"/>
    </location>
</feature>
<organism evidence="2 3">
    <name type="scientific">Streptomyces viridochromogenes (strain DSM 40736 / JCM 4977 / BCRC 1201 / Tue 494)</name>
    <dbReference type="NCBI Taxonomy" id="591159"/>
    <lineage>
        <taxon>Bacteria</taxon>
        <taxon>Bacillati</taxon>
        <taxon>Actinomycetota</taxon>
        <taxon>Actinomycetes</taxon>
        <taxon>Kitasatosporales</taxon>
        <taxon>Streptomycetaceae</taxon>
        <taxon>Streptomyces</taxon>
    </lineage>
</organism>
<dbReference type="Proteomes" id="UP000004184">
    <property type="component" value="Unassembled WGS sequence"/>
</dbReference>
<dbReference type="HOGENOM" id="CLU_023241_0_0_11"/>
<protein>
    <recommendedName>
        <fullName evidence="4">IopB</fullName>
    </recommendedName>
</protein>
<gene>
    <name evidence="2" type="ORF">SSQG_04520</name>
</gene>
<dbReference type="STRING" id="591159.SSQG_04520"/>
<keyword evidence="3" id="KW-1185">Reference proteome</keyword>
<dbReference type="eggNOG" id="ENOG502Z9M7">
    <property type="taxonomic scope" value="Bacteria"/>
</dbReference>
<dbReference type="EMBL" id="GG657757">
    <property type="protein sequence ID" value="EFL34002.1"/>
    <property type="molecule type" value="Genomic_DNA"/>
</dbReference>
<feature type="region of interest" description="Disordered" evidence="1">
    <location>
        <begin position="36"/>
        <end position="55"/>
    </location>
</feature>
<reference evidence="3" key="1">
    <citation type="submission" date="2009-02" db="EMBL/GenBank/DDBJ databases">
        <title>Annotation of Streptomyces viridochromogenes strain DSM 40736.</title>
        <authorList>
            <consortium name="The Broad Institute Genome Sequencing Platform"/>
            <consortium name="Broad Institute Microbial Sequencing Center"/>
            <person name="Fischbach M."/>
            <person name="Godfrey P."/>
            <person name="Ward D."/>
            <person name="Young S."/>
            <person name="Zeng Q."/>
            <person name="Koehrsen M."/>
            <person name="Alvarado L."/>
            <person name="Berlin A.M."/>
            <person name="Bochicchio J."/>
            <person name="Borenstein D."/>
            <person name="Chapman S.B."/>
            <person name="Chen Z."/>
            <person name="Engels R."/>
            <person name="Freedman E."/>
            <person name="Gellesch M."/>
            <person name="Goldberg J."/>
            <person name="Griggs A."/>
            <person name="Gujja S."/>
            <person name="Heilman E.R."/>
            <person name="Heiman D.I."/>
            <person name="Hepburn T.A."/>
            <person name="Howarth C."/>
            <person name="Jen D."/>
            <person name="Larson L."/>
            <person name="Lewis B."/>
            <person name="Mehta T."/>
            <person name="Park D."/>
            <person name="Pearson M."/>
            <person name="Richards J."/>
            <person name="Roberts A."/>
            <person name="Saif S."/>
            <person name="Shea T.D."/>
            <person name="Shenoy N."/>
            <person name="Sisk P."/>
            <person name="Stolte C."/>
            <person name="Sykes S.N."/>
            <person name="Thomson T."/>
            <person name="Walk T."/>
            <person name="White J."/>
            <person name="Yandava C."/>
            <person name="Straight P."/>
            <person name="Clardy J."/>
            <person name="Hung D."/>
            <person name="Kolter R."/>
            <person name="Mekalanos J."/>
            <person name="Walker S."/>
            <person name="Walsh C.T."/>
            <person name="Wieland-Brown L.C."/>
            <person name="Haas B."/>
            <person name="Nusbaum C."/>
            <person name="Birren B."/>
        </authorList>
    </citation>
    <scope>NUCLEOTIDE SEQUENCE [LARGE SCALE GENOMIC DNA]</scope>
    <source>
        <strain evidence="3">DSM 40736 / JCM 4977 / BCRC 1201 / Tue 494</strain>
    </source>
</reference>
<proteinExistence type="predicted"/>
<name>D9X6T5_STRVT</name>
<evidence type="ECO:0000313" key="2">
    <source>
        <dbReference type="EMBL" id="EFL34002.1"/>
    </source>
</evidence>
<dbReference type="Gene3D" id="1.20.910.10">
    <property type="entry name" value="Heme oxygenase-like"/>
    <property type="match status" value="1"/>
</dbReference>
<dbReference type="AlphaFoldDB" id="D9X6T5"/>
<dbReference type="RefSeq" id="WP_003992109.1">
    <property type="nucleotide sequence ID" value="NZ_GG657757.1"/>
</dbReference>
<dbReference type="Pfam" id="PF14518">
    <property type="entry name" value="Haem_oxygenas_2"/>
    <property type="match status" value="1"/>
</dbReference>
<evidence type="ECO:0008006" key="4">
    <source>
        <dbReference type="Google" id="ProtNLM"/>
    </source>
</evidence>
<evidence type="ECO:0000256" key="1">
    <source>
        <dbReference type="SAM" id="MobiDB-lite"/>
    </source>
</evidence>
<feature type="region of interest" description="Disordered" evidence="1">
    <location>
        <begin position="369"/>
        <end position="489"/>
    </location>
</feature>
<evidence type="ECO:0000313" key="3">
    <source>
        <dbReference type="Proteomes" id="UP000004184"/>
    </source>
</evidence>
<accession>D9X6T5</accession>